<evidence type="ECO:0000313" key="1">
    <source>
        <dbReference type="EMBL" id="GLX82351.1"/>
    </source>
</evidence>
<sequence length="35" mass="3948">MKGKVNDVKNAMLLSASFDRYLVTVEDLSSEPYLI</sequence>
<organism evidence="1 2">
    <name type="scientific">Thalassotalea eurytherma</name>
    <dbReference type="NCBI Taxonomy" id="1144278"/>
    <lineage>
        <taxon>Bacteria</taxon>
        <taxon>Pseudomonadati</taxon>
        <taxon>Pseudomonadota</taxon>
        <taxon>Gammaproteobacteria</taxon>
        <taxon>Alteromonadales</taxon>
        <taxon>Colwelliaceae</taxon>
        <taxon>Thalassotalea</taxon>
    </lineage>
</organism>
<reference evidence="1 2" key="1">
    <citation type="submission" date="2023-03" db="EMBL/GenBank/DDBJ databases">
        <title>Draft genome sequence of Thalassotalea eurytherma JCM 18482T.</title>
        <authorList>
            <person name="Sawabe T."/>
        </authorList>
    </citation>
    <scope>NUCLEOTIDE SEQUENCE [LARGE SCALE GENOMIC DNA]</scope>
    <source>
        <strain evidence="1 2">JCM 18482</strain>
    </source>
</reference>
<protein>
    <submittedName>
        <fullName evidence="1">Uncharacterized protein</fullName>
    </submittedName>
</protein>
<accession>A0ABQ6H640</accession>
<evidence type="ECO:0000313" key="2">
    <source>
        <dbReference type="Proteomes" id="UP001157133"/>
    </source>
</evidence>
<proteinExistence type="predicted"/>
<dbReference type="Proteomes" id="UP001157133">
    <property type="component" value="Unassembled WGS sequence"/>
</dbReference>
<gene>
    <name evidence="1" type="ORF">theurythT_18030</name>
</gene>
<name>A0ABQ6H640_9GAMM</name>
<keyword evidence="2" id="KW-1185">Reference proteome</keyword>
<dbReference type="EMBL" id="BSSU01000008">
    <property type="protein sequence ID" value="GLX82351.1"/>
    <property type="molecule type" value="Genomic_DNA"/>
</dbReference>
<comment type="caution">
    <text evidence="1">The sequence shown here is derived from an EMBL/GenBank/DDBJ whole genome shotgun (WGS) entry which is preliminary data.</text>
</comment>